<evidence type="ECO:0000256" key="6">
    <source>
        <dbReference type="RuleBase" id="RU000716"/>
    </source>
</evidence>
<protein>
    <recommendedName>
        <fullName evidence="6">RNA polymerase sigma factor</fullName>
    </recommendedName>
</protein>
<evidence type="ECO:0000259" key="7">
    <source>
        <dbReference type="Pfam" id="PF04542"/>
    </source>
</evidence>
<dbReference type="SUPFAM" id="SSF88659">
    <property type="entry name" value="Sigma3 and sigma4 domains of RNA polymerase sigma factors"/>
    <property type="match status" value="1"/>
</dbReference>
<sequence>MTQIEFTALLNPKVPALKNFALKFTRNMDEADDLVQETLLKALINRDSFKESSNISAWLYTIMKNTFINRYRKWTKATSIISQSESLTSAQLCYSANYNHSDNKFLKKDIDEAMASISSDYCLPFTLYFSGFKYHEIAAQLNIPIGTVKTRIHMARKLLKQKLSAHDYNKAA</sequence>
<keyword evidence="3 6" id="KW-0731">Sigma factor</keyword>
<dbReference type="Pfam" id="PF04542">
    <property type="entry name" value="Sigma70_r2"/>
    <property type="match status" value="1"/>
</dbReference>
<gene>
    <name evidence="9" type="ORF">BCY91_10300</name>
</gene>
<accession>A0A419S2K1</accession>
<feature type="domain" description="RNA polymerase sigma factor 70 region 4 type 2" evidence="8">
    <location>
        <begin position="109"/>
        <end position="159"/>
    </location>
</feature>
<dbReference type="CDD" id="cd06171">
    <property type="entry name" value="Sigma70_r4"/>
    <property type="match status" value="1"/>
</dbReference>
<dbReference type="GO" id="GO:0016987">
    <property type="term" value="F:sigma factor activity"/>
    <property type="evidence" value="ECO:0007669"/>
    <property type="project" value="UniProtKB-KW"/>
</dbReference>
<comment type="caution">
    <text evidence="9">The sequence shown here is derived from an EMBL/GenBank/DDBJ whole genome shotgun (WGS) entry which is preliminary data.</text>
</comment>
<dbReference type="PROSITE" id="PS01063">
    <property type="entry name" value="SIGMA70_ECF"/>
    <property type="match status" value="1"/>
</dbReference>
<dbReference type="InterPro" id="IPR000838">
    <property type="entry name" value="RNA_pol_sigma70_ECF_CS"/>
</dbReference>
<evidence type="ECO:0000256" key="3">
    <source>
        <dbReference type="ARBA" id="ARBA00023082"/>
    </source>
</evidence>
<organism evidence="9 10">
    <name type="scientific">Pelobium manganitolerans</name>
    <dbReference type="NCBI Taxonomy" id="1842495"/>
    <lineage>
        <taxon>Bacteria</taxon>
        <taxon>Pseudomonadati</taxon>
        <taxon>Bacteroidota</taxon>
        <taxon>Sphingobacteriia</taxon>
        <taxon>Sphingobacteriales</taxon>
        <taxon>Sphingobacteriaceae</taxon>
        <taxon>Pelobium</taxon>
    </lineage>
</organism>
<keyword evidence="10" id="KW-1185">Reference proteome</keyword>
<dbReference type="InterPro" id="IPR039425">
    <property type="entry name" value="RNA_pol_sigma-70-like"/>
</dbReference>
<keyword evidence="4 6" id="KW-0238">DNA-binding</keyword>
<dbReference type="InterPro" id="IPR013249">
    <property type="entry name" value="RNA_pol_sigma70_r4_t2"/>
</dbReference>
<comment type="similarity">
    <text evidence="1 6">Belongs to the sigma-70 factor family. ECF subfamily.</text>
</comment>
<dbReference type="NCBIfam" id="TIGR02937">
    <property type="entry name" value="sigma70-ECF"/>
    <property type="match status" value="1"/>
</dbReference>
<name>A0A419S2K1_9SPHI</name>
<evidence type="ECO:0000313" key="10">
    <source>
        <dbReference type="Proteomes" id="UP000283433"/>
    </source>
</evidence>
<dbReference type="InterPro" id="IPR036388">
    <property type="entry name" value="WH-like_DNA-bd_sf"/>
</dbReference>
<evidence type="ECO:0000259" key="8">
    <source>
        <dbReference type="Pfam" id="PF08281"/>
    </source>
</evidence>
<dbReference type="PANTHER" id="PTHR43133">
    <property type="entry name" value="RNA POLYMERASE ECF-TYPE SIGMA FACTO"/>
    <property type="match status" value="1"/>
</dbReference>
<dbReference type="GO" id="GO:0003677">
    <property type="term" value="F:DNA binding"/>
    <property type="evidence" value="ECO:0007669"/>
    <property type="project" value="UniProtKB-KW"/>
</dbReference>
<dbReference type="RefSeq" id="WP_120182857.1">
    <property type="nucleotide sequence ID" value="NZ_CBINCU010000009.1"/>
</dbReference>
<evidence type="ECO:0000256" key="1">
    <source>
        <dbReference type="ARBA" id="ARBA00010641"/>
    </source>
</evidence>
<dbReference type="Pfam" id="PF08281">
    <property type="entry name" value="Sigma70_r4_2"/>
    <property type="match status" value="1"/>
</dbReference>
<evidence type="ECO:0000256" key="4">
    <source>
        <dbReference type="ARBA" id="ARBA00023125"/>
    </source>
</evidence>
<dbReference type="InterPro" id="IPR014284">
    <property type="entry name" value="RNA_pol_sigma-70_dom"/>
</dbReference>
<proteinExistence type="inferred from homology"/>
<evidence type="ECO:0000313" key="9">
    <source>
        <dbReference type="EMBL" id="RKD13206.1"/>
    </source>
</evidence>
<dbReference type="InterPro" id="IPR013325">
    <property type="entry name" value="RNA_pol_sigma_r2"/>
</dbReference>
<evidence type="ECO:0000256" key="2">
    <source>
        <dbReference type="ARBA" id="ARBA00023015"/>
    </source>
</evidence>
<feature type="domain" description="RNA polymerase sigma-70 region 2" evidence="7">
    <location>
        <begin position="15"/>
        <end position="73"/>
    </location>
</feature>
<dbReference type="InterPro" id="IPR007627">
    <property type="entry name" value="RNA_pol_sigma70_r2"/>
</dbReference>
<dbReference type="OrthoDB" id="9803470at2"/>
<dbReference type="Gene3D" id="1.10.1740.10">
    <property type="match status" value="1"/>
</dbReference>
<dbReference type="InterPro" id="IPR013324">
    <property type="entry name" value="RNA_pol_sigma_r3/r4-like"/>
</dbReference>
<keyword evidence="5 6" id="KW-0804">Transcription</keyword>
<dbReference type="EMBL" id="MBTA01000028">
    <property type="protein sequence ID" value="RKD13206.1"/>
    <property type="molecule type" value="Genomic_DNA"/>
</dbReference>
<reference evidence="9 10" key="1">
    <citation type="submission" date="2016-07" db="EMBL/GenBank/DDBJ databases">
        <title>Genome of Pelobium manganitolerans.</title>
        <authorList>
            <person name="Wu S."/>
            <person name="Wang G."/>
        </authorList>
    </citation>
    <scope>NUCLEOTIDE SEQUENCE [LARGE SCALE GENOMIC DNA]</scope>
    <source>
        <strain evidence="9 10">YS-25</strain>
    </source>
</reference>
<dbReference type="AlphaFoldDB" id="A0A419S2K1"/>
<dbReference type="Proteomes" id="UP000283433">
    <property type="component" value="Unassembled WGS sequence"/>
</dbReference>
<dbReference type="GO" id="GO:0006352">
    <property type="term" value="P:DNA-templated transcription initiation"/>
    <property type="evidence" value="ECO:0007669"/>
    <property type="project" value="InterPro"/>
</dbReference>
<dbReference type="PANTHER" id="PTHR43133:SF25">
    <property type="entry name" value="RNA POLYMERASE SIGMA FACTOR RFAY-RELATED"/>
    <property type="match status" value="1"/>
</dbReference>
<evidence type="ECO:0000256" key="5">
    <source>
        <dbReference type="ARBA" id="ARBA00023163"/>
    </source>
</evidence>
<dbReference type="Gene3D" id="1.10.10.10">
    <property type="entry name" value="Winged helix-like DNA-binding domain superfamily/Winged helix DNA-binding domain"/>
    <property type="match status" value="1"/>
</dbReference>
<keyword evidence="2 6" id="KW-0805">Transcription regulation</keyword>
<dbReference type="SUPFAM" id="SSF88946">
    <property type="entry name" value="Sigma2 domain of RNA polymerase sigma factors"/>
    <property type="match status" value="1"/>
</dbReference>